<evidence type="ECO:0000313" key="2">
    <source>
        <dbReference type="EMBL" id="VAX37374.1"/>
    </source>
</evidence>
<feature type="transmembrane region" description="Helical" evidence="1">
    <location>
        <begin position="321"/>
        <end position="338"/>
    </location>
</feature>
<feature type="transmembrane region" description="Helical" evidence="1">
    <location>
        <begin position="267"/>
        <end position="285"/>
    </location>
</feature>
<dbReference type="AlphaFoldDB" id="A0A3B1DMQ1"/>
<gene>
    <name evidence="2" type="ORF">MNBD_UNCLBAC01-904</name>
</gene>
<keyword evidence="1" id="KW-1133">Transmembrane helix</keyword>
<feature type="transmembrane region" description="Helical" evidence="1">
    <location>
        <begin position="291"/>
        <end position="314"/>
    </location>
</feature>
<reference evidence="2" key="1">
    <citation type="submission" date="2018-06" db="EMBL/GenBank/DDBJ databases">
        <authorList>
            <person name="Zhirakovskaya E."/>
        </authorList>
    </citation>
    <scope>NUCLEOTIDE SEQUENCE</scope>
</reference>
<feature type="transmembrane region" description="Helical" evidence="1">
    <location>
        <begin position="59"/>
        <end position="78"/>
    </location>
</feature>
<evidence type="ECO:0000256" key="1">
    <source>
        <dbReference type="SAM" id="Phobius"/>
    </source>
</evidence>
<keyword evidence="1" id="KW-0472">Membrane</keyword>
<protein>
    <recommendedName>
        <fullName evidence="3">DUF2029 domain-containing protein</fullName>
    </recommendedName>
</protein>
<keyword evidence="1" id="KW-0812">Transmembrane</keyword>
<feature type="transmembrane region" description="Helical" evidence="1">
    <location>
        <begin position="218"/>
        <end position="240"/>
    </location>
</feature>
<feature type="transmembrane region" description="Helical" evidence="1">
    <location>
        <begin position="90"/>
        <end position="111"/>
    </location>
</feature>
<feature type="transmembrane region" description="Helical" evidence="1">
    <location>
        <begin position="383"/>
        <end position="400"/>
    </location>
</feature>
<name>A0A3B1DMQ1_9ZZZZ</name>
<dbReference type="EMBL" id="UOGJ01000127">
    <property type="protein sequence ID" value="VAX37374.1"/>
    <property type="molecule type" value="Genomic_DNA"/>
</dbReference>
<sequence>MVKILGFIFSLFYALITWLSFGIPLKICTFFDKLTFQKFTPQIFEMNNGFYYDVSNNDMPTGIMLSVLGFCFILYFCLIKKVKNNIEKGLLKWIIGFAILFRIILLPGILIHENDIYRYLWDAQSSVEGINPFKYAPSDLFMYEYNIQSNYYDDANEVTLKSKKFSLDDKSRLNKLIRLRDQKSVFFNRIGHWQVPTIYPPVTQILFMLPAFINPHSLILMKILFILFDIGTIFILIALLRHFNQNPNLSLIYAWSPLVLFEFSNRGHYDSIPIFWTMLAIYFFIIKKQSLSFCALALAALSKFFAGVLLPFFMRPFKLRTIFIFGATFILFYLPYLFWNQTGFAGVFEGLGTYNKEWAYNGSIFALIHIGFKKFFNIHSLMPAKITCGGIYLIFLFYVYKTKIQSPLQTLHQCFLAIAGLFIINPVGDPWYYCWVIPFLCFFPYRSWLFLSSLLPLSYLNFHSDLTIVDIKWGGISALSWIIYLPFFIYLCKEIVFKSTTEAKIKEDLS</sequence>
<feature type="transmembrane region" description="Helical" evidence="1">
    <location>
        <begin position="471"/>
        <end position="492"/>
    </location>
</feature>
<proteinExistence type="predicted"/>
<feature type="transmembrane region" description="Helical" evidence="1">
    <location>
        <begin position="431"/>
        <end position="451"/>
    </location>
</feature>
<accession>A0A3B1DMQ1</accession>
<organism evidence="2">
    <name type="scientific">hydrothermal vent metagenome</name>
    <dbReference type="NCBI Taxonomy" id="652676"/>
    <lineage>
        <taxon>unclassified sequences</taxon>
        <taxon>metagenomes</taxon>
        <taxon>ecological metagenomes</taxon>
    </lineage>
</organism>
<evidence type="ECO:0008006" key="3">
    <source>
        <dbReference type="Google" id="ProtNLM"/>
    </source>
</evidence>